<dbReference type="STRING" id="930990.A0A067MVX6"/>
<dbReference type="FunFam" id="3.20.20.80:FF:000063">
    <property type="entry name" value="Beta-hexosaminidase"/>
    <property type="match status" value="1"/>
</dbReference>
<evidence type="ECO:0000313" key="13">
    <source>
        <dbReference type="Proteomes" id="UP000027195"/>
    </source>
</evidence>
<dbReference type="GO" id="GO:0030203">
    <property type="term" value="P:glycosaminoglycan metabolic process"/>
    <property type="evidence" value="ECO:0007669"/>
    <property type="project" value="TreeGrafter"/>
</dbReference>
<keyword evidence="4 7" id="KW-0378">Hydrolase</keyword>
<dbReference type="SUPFAM" id="SSF55545">
    <property type="entry name" value="beta-N-acetylhexosaminidase-like domain"/>
    <property type="match status" value="1"/>
</dbReference>
<dbReference type="SUPFAM" id="SSF51445">
    <property type="entry name" value="(Trans)glycosidases"/>
    <property type="match status" value="1"/>
</dbReference>
<sequence length="556" mass="60906">MVRATLAVVALVALVYPSSVAGLWPLPRSLQTGSQALTLSSSFSIDSAFTAPDDLKSAISRTLDYVRKDKHERLVVGRGSADASKIKSAPSLNKLSLQLESKTPLSIAQEAIKPFESRDESYTLTVPVNGDAILRANSTLGLFRGLTTFTQLWYTAGDAVYTIEAPITITDKPAYPYRGLMLDTARNFFPVADIKRTLDAMSWVKINTFHWHVVDSQSFPLQIAAFPELSQKGAYSATEVYTPEDVKDIITYAGERGIDVIVEFDVPGHTSIISKSHSDFIACPEAAPWSQFANEPPAGQLRLASPSVISFVQSLFSSLADQFPSRYISTGGDEVNLNCYNKDADTQAQLKKNGQNLEQALSTFVLKIHSTLKGKGKTPVVWEEMVIDHPVGVSNDTIVMVWISSANVRAVVNKGYRVVHAPSDYFYLVSGGWVGNNIPGNSWCDPFKTWQKAYSFNPLANLTAAQTPLVLGGQHLLWAEQSDPSNLDSIVWPRAAASAEVFWTGANQPSGKPRNVDEALPRLHDIRYRFVQRGVKAVALQPLWCALRPGVCNLQA</sequence>
<evidence type="ECO:0000256" key="4">
    <source>
        <dbReference type="ARBA" id="ARBA00022801"/>
    </source>
</evidence>
<dbReference type="EMBL" id="KL198029">
    <property type="protein sequence ID" value="KDQ16047.1"/>
    <property type="molecule type" value="Genomic_DNA"/>
</dbReference>
<evidence type="ECO:0000256" key="9">
    <source>
        <dbReference type="SAM" id="SignalP"/>
    </source>
</evidence>
<feature type="domain" description="Glycoside hydrolase family 20 catalytic" evidence="10">
    <location>
        <begin position="175"/>
        <end position="505"/>
    </location>
</feature>
<comment type="catalytic activity">
    <reaction evidence="1 7">
        <text>Hydrolysis of terminal non-reducing N-acetyl-D-hexosamine residues in N-acetyl-beta-D-hexosaminides.</text>
        <dbReference type="EC" id="3.2.1.52"/>
    </reaction>
</comment>
<dbReference type="InterPro" id="IPR025705">
    <property type="entry name" value="Beta_hexosaminidase_sua/sub"/>
</dbReference>
<dbReference type="InterPro" id="IPR029018">
    <property type="entry name" value="Hex-like_dom2"/>
</dbReference>
<evidence type="ECO:0000256" key="2">
    <source>
        <dbReference type="ARBA" id="ARBA00006285"/>
    </source>
</evidence>
<dbReference type="PANTHER" id="PTHR22600:SF26">
    <property type="entry name" value="BETA-N-ACETYLHEXOSAMINIDASE"/>
    <property type="match status" value="1"/>
</dbReference>
<dbReference type="InterPro" id="IPR015883">
    <property type="entry name" value="Glyco_hydro_20_cat"/>
</dbReference>
<evidence type="ECO:0000256" key="1">
    <source>
        <dbReference type="ARBA" id="ARBA00001231"/>
    </source>
</evidence>
<keyword evidence="3 9" id="KW-0732">Signal</keyword>
<keyword evidence="6 7" id="KW-0326">Glycosidase</keyword>
<dbReference type="OrthoDB" id="428480at2759"/>
<dbReference type="InterPro" id="IPR017853">
    <property type="entry name" value="GH"/>
</dbReference>
<dbReference type="Gene3D" id="3.20.20.80">
    <property type="entry name" value="Glycosidases"/>
    <property type="match status" value="1"/>
</dbReference>
<dbReference type="HOGENOM" id="CLU_007082_0_2_1"/>
<evidence type="ECO:0000313" key="12">
    <source>
        <dbReference type="EMBL" id="KDQ16047.1"/>
    </source>
</evidence>
<evidence type="ECO:0000259" key="11">
    <source>
        <dbReference type="Pfam" id="PF14845"/>
    </source>
</evidence>
<dbReference type="EC" id="3.2.1.52" evidence="7"/>
<dbReference type="InParanoid" id="A0A067MVX6"/>
<evidence type="ECO:0000256" key="3">
    <source>
        <dbReference type="ARBA" id="ARBA00022729"/>
    </source>
</evidence>
<gene>
    <name evidence="12" type="ORF">BOTBODRAFT_54189</name>
</gene>
<dbReference type="GO" id="GO:0004563">
    <property type="term" value="F:beta-N-acetylhexosaminidase activity"/>
    <property type="evidence" value="ECO:0007669"/>
    <property type="project" value="UniProtKB-EC"/>
</dbReference>
<dbReference type="InterPro" id="IPR029019">
    <property type="entry name" value="HEX_eukaryotic_N"/>
</dbReference>
<dbReference type="CDD" id="cd06562">
    <property type="entry name" value="GH20_HexA_HexB-like"/>
    <property type="match status" value="1"/>
</dbReference>
<reference evidence="13" key="1">
    <citation type="journal article" date="2014" name="Proc. Natl. Acad. Sci. U.S.A.">
        <title>Extensive sampling of basidiomycete genomes demonstrates inadequacy of the white-rot/brown-rot paradigm for wood decay fungi.</title>
        <authorList>
            <person name="Riley R."/>
            <person name="Salamov A.A."/>
            <person name="Brown D.W."/>
            <person name="Nagy L.G."/>
            <person name="Floudas D."/>
            <person name="Held B.W."/>
            <person name="Levasseur A."/>
            <person name="Lombard V."/>
            <person name="Morin E."/>
            <person name="Otillar R."/>
            <person name="Lindquist E.A."/>
            <person name="Sun H."/>
            <person name="LaButti K.M."/>
            <person name="Schmutz J."/>
            <person name="Jabbour D."/>
            <person name="Luo H."/>
            <person name="Baker S.E."/>
            <person name="Pisabarro A.G."/>
            <person name="Walton J.D."/>
            <person name="Blanchette R.A."/>
            <person name="Henrissat B."/>
            <person name="Martin F."/>
            <person name="Cullen D."/>
            <person name="Hibbett D.S."/>
            <person name="Grigoriev I.V."/>
        </authorList>
    </citation>
    <scope>NUCLEOTIDE SEQUENCE [LARGE SCALE GENOMIC DNA]</scope>
    <source>
        <strain evidence="13">FD-172 SS1</strain>
    </source>
</reference>
<feature type="domain" description="Beta-hexosaminidase eukaryotic type N-terminal" evidence="11">
    <location>
        <begin position="23"/>
        <end position="152"/>
    </location>
</feature>
<feature type="active site" description="Proton donor" evidence="8">
    <location>
        <position position="334"/>
    </location>
</feature>
<feature type="chain" id="PRO_5001641691" description="Beta-hexosaminidase" evidence="9">
    <location>
        <begin position="23"/>
        <end position="556"/>
    </location>
</feature>
<dbReference type="Pfam" id="PF00728">
    <property type="entry name" value="Glyco_hydro_20"/>
    <property type="match status" value="1"/>
</dbReference>
<dbReference type="PRINTS" id="PR00738">
    <property type="entry name" value="GLHYDRLASE20"/>
</dbReference>
<dbReference type="GO" id="GO:0005975">
    <property type="term" value="P:carbohydrate metabolic process"/>
    <property type="evidence" value="ECO:0007669"/>
    <property type="project" value="InterPro"/>
</dbReference>
<evidence type="ECO:0000256" key="6">
    <source>
        <dbReference type="ARBA" id="ARBA00023295"/>
    </source>
</evidence>
<dbReference type="GO" id="GO:0016020">
    <property type="term" value="C:membrane"/>
    <property type="evidence" value="ECO:0007669"/>
    <property type="project" value="TreeGrafter"/>
</dbReference>
<name>A0A067MVX6_BOTB1</name>
<organism evidence="12 13">
    <name type="scientific">Botryobasidium botryosum (strain FD-172 SS1)</name>
    <dbReference type="NCBI Taxonomy" id="930990"/>
    <lineage>
        <taxon>Eukaryota</taxon>
        <taxon>Fungi</taxon>
        <taxon>Dikarya</taxon>
        <taxon>Basidiomycota</taxon>
        <taxon>Agaricomycotina</taxon>
        <taxon>Agaricomycetes</taxon>
        <taxon>Cantharellales</taxon>
        <taxon>Botryobasidiaceae</taxon>
        <taxon>Botryobasidium</taxon>
    </lineage>
</organism>
<protein>
    <recommendedName>
        <fullName evidence="7">Beta-hexosaminidase</fullName>
        <ecNumber evidence="7">3.2.1.52</ecNumber>
    </recommendedName>
</protein>
<evidence type="ECO:0000256" key="7">
    <source>
        <dbReference type="PIRNR" id="PIRNR001093"/>
    </source>
</evidence>
<dbReference type="Pfam" id="PF14845">
    <property type="entry name" value="Glycohydro_20b2"/>
    <property type="match status" value="1"/>
</dbReference>
<feature type="signal peptide" evidence="9">
    <location>
        <begin position="1"/>
        <end position="22"/>
    </location>
</feature>
<evidence type="ECO:0000256" key="5">
    <source>
        <dbReference type="ARBA" id="ARBA00023180"/>
    </source>
</evidence>
<dbReference type="PANTHER" id="PTHR22600">
    <property type="entry name" value="BETA-HEXOSAMINIDASE"/>
    <property type="match status" value="1"/>
</dbReference>
<keyword evidence="13" id="KW-1185">Reference proteome</keyword>
<evidence type="ECO:0000256" key="8">
    <source>
        <dbReference type="PIRSR" id="PIRSR001093-1"/>
    </source>
</evidence>
<accession>A0A067MVX6</accession>
<evidence type="ECO:0000259" key="10">
    <source>
        <dbReference type="Pfam" id="PF00728"/>
    </source>
</evidence>
<keyword evidence="5" id="KW-0325">Glycoprotein</keyword>
<proteinExistence type="inferred from homology"/>
<comment type="similarity">
    <text evidence="2 7">Belongs to the glycosyl hydrolase 20 family.</text>
</comment>
<dbReference type="Proteomes" id="UP000027195">
    <property type="component" value="Unassembled WGS sequence"/>
</dbReference>
<dbReference type="PIRSF" id="PIRSF001093">
    <property type="entry name" value="B-hxosamndse_ab_euk"/>
    <property type="match status" value="1"/>
</dbReference>
<dbReference type="Gene3D" id="3.30.379.10">
    <property type="entry name" value="Chitobiase/beta-hexosaminidase domain 2-like"/>
    <property type="match status" value="1"/>
</dbReference>
<dbReference type="AlphaFoldDB" id="A0A067MVX6"/>